<dbReference type="GO" id="GO:0003735">
    <property type="term" value="F:structural constituent of ribosome"/>
    <property type="evidence" value="ECO:0007669"/>
    <property type="project" value="InterPro"/>
</dbReference>
<proteinExistence type="predicted"/>
<evidence type="ECO:0000259" key="3">
    <source>
        <dbReference type="Pfam" id="PF01386"/>
    </source>
</evidence>
<accession>F0ZZR2</accession>
<dbReference type="SUPFAM" id="SSF50715">
    <property type="entry name" value="Ribosomal protein L25-like"/>
    <property type="match status" value="1"/>
</dbReference>
<keyword evidence="1" id="KW-0689">Ribosomal protein</keyword>
<sequence>MNFIKTFSSITKATSLEGFTQSVFKRGFFIRGKNTSEIIDPNAPTTYPIKQIFCFDRVVKGKAGAKRVRHAEFIPATITGGGLPLKNIQIEWGRIKGLLTTGKLYKNRKFLLNLDDKEQLIGKLAVAQFHPLSEQVLFLKFSRSTEDPKTFTSELLPHLQYKQRQENEIQNKRDEALRYKKLQSIDLSFKPAVRKSELNN</sequence>
<dbReference type="GO" id="GO:0005840">
    <property type="term" value="C:ribosome"/>
    <property type="evidence" value="ECO:0007669"/>
    <property type="project" value="UniProtKB-KW"/>
</dbReference>
<keyword evidence="5" id="KW-1185">Reference proteome</keyword>
<gene>
    <name evidence="4" type="ORF">DICPUDRAFT_41299</name>
</gene>
<dbReference type="GO" id="GO:1990904">
    <property type="term" value="C:ribonucleoprotein complex"/>
    <property type="evidence" value="ECO:0007669"/>
    <property type="project" value="UniProtKB-KW"/>
</dbReference>
<name>F0ZZR2_DICPU</name>
<dbReference type="Proteomes" id="UP000001064">
    <property type="component" value="Unassembled WGS sequence"/>
</dbReference>
<dbReference type="InterPro" id="IPR011035">
    <property type="entry name" value="Ribosomal_bL25/Gln-tRNA_synth"/>
</dbReference>
<feature type="domain" description="Large ribosomal subunit protein bL25 L25" evidence="3">
    <location>
        <begin position="56"/>
        <end position="137"/>
    </location>
</feature>
<reference evidence="5" key="1">
    <citation type="journal article" date="2011" name="Genome Biol.">
        <title>Comparative genomics of the social amoebae Dictyostelium discoideum and Dictyostelium purpureum.</title>
        <authorList>
            <consortium name="US DOE Joint Genome Institute (JGI-PGF)"/>
            <person name="Sucgang R."/>
            <person name="Kuo A."/>
            <person name="Tian X."/>
            <person name="Salerno W."/>
            <person name="Parikh A."/>
            <person name="Feasley C.L."/>
            <person name="Dalin E."/>
            <person name="Tu H."/>
            <person name="Huang E."/>
            <person name="Barry K."/>
            <person name="Lindquist E."/>
            <person name="Shapiro H."/>
            <person name="Bruce D."/>
            <person name="Schmutz J."/>
            <person name="Salamov A."/>
            <person name="Fey P."/>
            <person name="Gaudet P."/>
            <person name="Anjard C."/>
            <person name="Babu M.M."/>
            <person name="Basu S."/>
            <person name="Bushmanova Y."/>
            <person name="van der Wel H."/>
            <person name="Katoh-Kurasawa M."/>
            <person name="Dinh C."/>
            <person name="Coutinho P.M."/>
            <person name="Saito T."/>
            <person name="Elias M."/>
            <person name="Schaap P."/>
            <person name="Kay R.R."/>
            <person name="Henrissat B."/>
            <person name="Eichinger L."/>
            <person name="Rivero F."/>
            <person name="Putnam N.H."/>
            <person name="West C.M."/>
            <person name="Loomis W.F."/>
            <person name="Chisholm R.L."/>
            <person name="Shaulsky G."/>
            <person name="Strassmann J.E."/>
            <person name="Queller D.C."/>
            <person name="Kuspa A."/>
            <person name="Grigoriev I.V."/>
        </authorList>
    </citation>
    <scope>NUCLEOTIDE SEQUENCE [LARGE SCALE GENOMIC DNA]</scope>
    <source>
        <strain evidence="5">QSDP1</strain>
    </source>
</reference>
<dbReference type="Gene3D" id="2.40.240.10">
    <property type="entry name" value="Ribosomal Protein L25, Chain P"/>
    <property type="match status" value="1"/>
</dbReference>
<keyword evidence="2" id="KW-0687">Ribonucleoprotein</keyword>
<organism evidence="4 5">
    <name type="scientific">Dictyostelium purpureum</name>
    <name type="common">Slime mold</name>
    <dbReference type="NCBI Taxonomy" id="5786"/>
    <lineage>
        <taxon>Eukaryota</taxon>
        <taxon>Amoebozoa</taxon>
        <taxon>Evosea</taxon>
        <taxon>Eumycetozoa</taxon>
        <taxon>Dictyostelia</taxon>
        <taxon>Dictyosteliales</taxon>
        <taxon>Dictyosteliaceae</taxon>
        <taxon>Dictyostelium</taxon>
    </lineage>
</organism>
<dbReference type="EMBL" id="GL871319">
    <property type="protein sequence ID" value="EGC30563.1"/>
    <property type="molecule type" value="Genomic_DNA"/>
</dbReference>
<dbReference type="InParanoid" id="F0ZZR2"/>
<dbReference type="InterPro" id="IPR029751">
    <property type="entry name" value="Ribosomal_L25_dom"/>
</dbReference>
<dbReference type="VEuPathDB" id="AmoebaDB:DICPUDRAFT_41299"/>
<dbReference type="OMA" id="ITERAMF"/>
<protein>
    <recommendedName>
        <fullName evidence="3">Large ribosomal subunit protein bL25 L25 domain-containing protein</fullName>
    </recommendedName>
</protein>
<dbReference type="GeneID" id="10509084"/>
<dbReference type="RefSeq" id="XP_003292904.1">
    <property type="nucleotide sequence ID" value="XM_003292856.1"/>
</dbReference>
<dbReference type="KEGG" id="dpp:DICPUDRAFT_41299"/>
<evidence type="ECO:0000313" key="5">
    <source>
        <dbReference type="Proteomes" id="UP000001064"/>
    </source>
</evidence>
<dbReference type="Pfam" id="PF01386">
    <property type="entry name" value="Ribosomal_L25p"/>
    <property type="match status" value="1"/>
</dbReference>
<evidence type="ECO:0000256" key="2">
    <source>
        <dbReference type="ARBA" id="ARBA00023274"/>
    </source>
</evidence>
<evidence type="ECO:0000313" key="4">
    <source>
        <dbReference type="EMBL" id="EGC30563.1"/>
    </source>
</evidence>
<dbReference type="eggNOG" id="ENOG502RHF5">
    <property type="taxonomic scope" value="Eukaryota"/>
</dbReference>
<evidence type="ECO:0000256" key="1">
    <source>
        <dbReference type="ARBA" id="ARBA00022980"/>
    </source>
</evidence>
<dbReference type="GO" id="GO:0006412">
    <property type="term" value="P:translation"/>
    <property type="evidence" value="ECO:0007669"/>
    <property type="project" value="InterPro"/>
</dbReference>
<dbReference type="AlphaFoldDB" id="F0ZZR2"/>
<dbReference type="InterPro" id="IPR020056">
    <property type="entry name" value="Rbsml_bL25/Gln-tRNA_synth_N"/>
</dbReference>
<dbReference type="OrthoDB" id="17874at2759"/>